<evidence type="ECO:0000256" key="12">
    <source>
        <dbReference type="ARBA" id="ARBA00023180"/>
    </source>
</evidence>
<evidence type="ECO:0000256" key="1">
    <source>
        <dbReference type="ARBA" id="ARBA00004151"/>
    </source>
</evidence>
<evidence type="ECO:0000256" key="10">
    <source>
        <dbReference type="ARBA" id="ARBA00023018"/>
    </source>
</evidence>
<evidence type="ECO:0000259" key="24">
    <source>
        <dbReference type="Pfam" id="PF21222"/>
    </source>
</evidence>
<comment type="caution">
    <text evidence="25">The sequence shown here is derived from an EMBL/GenBank/DDBJ whole genome shotgun (WGS) entry which is preliminary data.</text>
</comment>
<dbReference type="GO" id="GO:0005886">
    <property type="term" value="C:plasma membrane"/>
    <property type="evidence" value="ECO:0007669"/>
    <property type="project" value="UniProtKB-SubCell"/>
</dbReference>
<evidence type="ECO:0000256" key="22">
    <source>
        <dbReference type="SAM" id="SignalP"/>
    </source>
</evidence>
<evidence type="ECO:0000313" key="26">
    <source>
        <dbReference type="Proteomes" id="UP000663852"/>
    </source>
</evidence>
<evidence type="ECO:0000256" key="21">
    <source>
        <dbReference type="SAM" id="Phobius"/>
    </source>
</evidence>
<evidence type="ECO:0000256" key="14">
    <source>
        <dbReference type="ARBA" id="ARBA00023329"/>
    </source>
</evidence>
<feature type="chain" id="PRO_5032740067" description="Lysosome-associated membrane glycoprotein 5" evidence="22">
    <location>
        <begin position="24"/>
        <end position="247"/>
    </location>
</feature>
<feature type="domain" description="Lysosome-associated membrane glycoprotein 2-like luminal" evidence="23">
    <location>
        <begin position="28"/>
        <end position="187"/>
    </location>
</feature>
<keyword evidence="11 20" id="KW-0472">Membrane</keyword>
<feature type="transmembrane region" description="Helical" evidence="21">
    <location>
        <begin position="214"/>
        <end position="236"/>
    </location>
</feature>
<evidence type="ECO:0000256" key="20">
    <source>
        <dbReference type="PROSITE-ProRule" id="PRU00740"/>
    </source>
</evidence>
<dbReference type="AlphaFoldDB" id="A0A813VQV8"/>
<keyword evidence="6 20" id="KW-0812">Transmembrane</keyword>
<dbReference type="Proteomes" id="UP000663852">
    <property type="component" value="Unassembled WGS sequence"/>
</dbReference>
<keyword evidence="14" id="KW-0968">Cytoplasmic vesicle</keyword>
<feature type="signal peptide" evidence="22">
    <location>
        <begin position="1"/>
        <end position="23"/>
    </location>
</feature>
<evidence type="ECO:0000256" key="6">
    <source>
        <dbReference type="ARBA" id="ARBA00022692"/>
    </source>
</evidence>
<evidence type="ECO:0000256" key="3">
    <source>
        <dbReference type="ARBA" id="ARBA00004172"/>
    </source>
</evidence>
<keyword evidence="10" id="KW-0770">Synapse</keyword>
<dbReference type="OrthoDB" id="10022057at2759"/>
<dbReference type="Gene3D" id="2.40.160.110">
    <property type="match status" value="1"/>
</dbReference>
<evidence type="ECO:0000256" key="18">
    <source>
        <dbReference type="ARBA" id="ARBA00074379"/>
    </source>
</evidence>
<dbReference type="GO" id="GO:0005765">
    <property type="term" value="C:lysosomal membrane"/>
    <property type="evidence" value="ECO:0007669"/>
    <property type="project" value="TreeGrafter"/>
</dbReference>
<gene>
    <name evidence="25" type="ORF">EDS130_LOCUS6787</name>
</gene>
<comment type="subcellular location">
    <subcellularLocation>
        <location evidence="4">Cell projection</location>
        <location evidence="4">Dendrite</location>
    </subcellularLocation>
    <subcellularLocation>
        <location evidence="17">Cell projection</location>
        <location evidence="17">Growth cone membrane</location>
        <topology evidence="17">Single-pass type I membrane protein</topology>
    </subcellularLocation>
    <subcellularLocation>
        <location evidence="15">Cytoplasmic vesicle</location>
        <location evidence="15">Secretory vesicle</location>
        <location evidence="15">Synaptic vesicle membrane</location>
        <topology evidence="15">Single-pass type I membrane protein</topology>
    </subcellularLocation>
    <subcellularLocation>
        <location evidence="2">Early endosome membrane</location>
        <topology evidence="2">Single-pass type I membrane protein</topology>
    </subcellularLocation>
    <subcellularLocation>
        <location evidence="1">Endoplasmic reticulum-Golgi intermediate compartment membrane</location>
        <topology evidence="1">Single-pass type I membrane protein</topology>
    </subcellularLocation>
    <subcellularLocation>
        <location evidence="20">Membrane</location>
        <topology evidence="20">Single-pass type I membrane protein</topology>
    </subcellularLocation>
    <subcellularLocation>
        <location evidence="3">Recycling endosome</location>
    </subcellularLocation>
</comment>
<accession>A0A813VQV8</accession>
<dbReference type="GO" id="GO:0072594">
    <property type="term" value="P:establishment of protein localization to organelle"/>
    <property type="evidence" value="ECO:0007669"/>
    <property type="project" value="TreeGrafter"/>
</dbReference>
<evidence type="ECO:0000256" key="9">
    <source>
        <dbReference type="ARBA" id="ARBA00022989"/>
    </source>
</evidence>
<dbReference type="Pfam" id="PF21222">
    <property type="entry name" value="Lamp2_2nd"/>
    <property type="match status" value="1"/>
</dbReference>
<evidence type="ECO:0000256" key="8">
    <source>
        <dbReference type="ARBA" id="ARBA00022753"/>
    </source>
</evidence>
<dbReference type="PANTHER" id="PTHR11506">
    <property type="entry name" value="LYSOSOME-ASSOCIATED MEMBRANE GLYCOPROTEIN"/>
    <property type="match status" value="1"/>
</dbReference>
<comment type="similarity">
    <text evidence="5 20">Belongs to the LAMP family.</text>
</comment>
<evidence type="ECO:0000256" key="13">
    <source>
        <dbReference type="ARBA" id="ARBA00023273"/>
    </source>
</evidence>
<dbReference type="GO" id="GO:0031902">
    <property type="term" value="C:late endosome membrane"/>
    <property type="evidence" value="ECO:0007669"/>
    <property type="project" value="TreeGrafter"/>
</dbReference>
<keyword evidence="13" id="KW-0966">Cell projection</keyword>
<evidence type="ECO:0000256" key="7">
    <source>
        <dbReference type="ARBA" id="ARBA00022729"/>
    </source>
</evidence>
<dbReference type="EMBL" id="CAJNOJ010000020">
    <property type="protein sequence ID" value="CAF0840063.1"/>
    <property type="molecule type" value="Genomic_DNA"/>
</dbReference>
<dbReference type="PROSITE" id="PS51407">
    <property type="entry name" value="LAMP_3"/>
    <property type="match status" value="1"/>
</dbReference>
<evidence type="ECO:0000256" key="5">
    <source>
        <dbReference type="ARBA" id="ARBA00009644"/>
    </source>
</evidence>
<comment type="caution">
    <text evidence="20">Lacks conserved residue(s) required for the propagation of feature annotation.</text>
</comment>
<evidence type="ECO:0000256" key="16">
    <source>
        <dbReference type="ARBA" id="ARBA00053950"/>
    </source>
</evidence>
<feature type="domain" description="Lysosome-associated membrane glycoprotein 2-like transmembrane" evidence="24">
    <location>
        <begin position="214"/>
        <end position="245"/>
    </location>
</feature>
<keyword evidence="7 22" id="KW-0732">Signal</keyword>
<name>A0A813VQV8_ADIRI</name>
<protein>
    <recommendedName>
        <fullName evidence="18">Lysosome-associated membrane glycoprotein 5</fullName>
    </recommendedName>
    <alternativeName>
        <fullName evidence="19">Lysosome-associated membrane protein 5</fullName>
    </alternativeName>
</protein>
<evidence type="ECO:0000256" key="17">
    <source>
        <dbReference type="ARBA" id="ARBA00060492"/>
    </source>
</evidence>
<proteinExistence type="inferred from homology"/>
<keyword evidence="9 21" id="KW-1133">Transmembrane helix</keyword>
<keyword evidence="12" id="KW-0325">Glycoprotein</keyword>
<dbReference type="Pfam" id="PF01299">
    <property type="entry name" value="Lamp2-like_luminal"/>
    <property type="match status" value="1"/>
</dbReference>
<comment type="function">
    <text evidence="16">Plays a role in short-term synaptic plasticity in a subset of GABAergic neurons in the brain.</text>
</comment>
<dbReference type="InterPro" id="IPR048528">
    <property type="entry name" value="Lamp2-like_luminal"/>
</dbReference>
<evidence type="ECO:0000256" key="4">
    <source>
        <dbReference type="ARBA" id="ARBA00004279"/>
    </source>
</evidence>
<evidence type="ECO:0000259" key="23">
    <source>
        <dbReference type="Pfam" id="PF01299"/>
    </source>
</evidence>
<keyword evidence="8" id="KW-0967">Endosome</keyword>
<sequence length="247" mass="27949">MLSNIYSTLLSLVCLILISSTNAVELPGNYTLPKNSSNLCLIARFDLVLNVEYTQIDGKKNISKIPLNNETFQYYDGACDLSNSHTLTLTLLDNLTTILFNFSMDEKNKTSLSRVLATVTIADNAFFPNCSKYARGIHPFVTNESLFITDRSKSYRCNAQTKIDNFKSDGNVTIKSIDLQNLRIQPFVDSSIIFHDYETEDVCLLDRFRDNYKVPIIVGVCLSVLVITVLVVYLICRRRNHNGYQSV</sequence>
<dbReference type="PRINTS" id="PR00336">
    <property type="entry name" value="LYSASSOCTDMP"/>
</dbReference>
<dbReference type="CDD" id="cd12087">
    <property type="entry name" value="TM_EGFR-like"/>
    <property type="match status" value="1"/>
</dbReference>
<dbReference type="PANTHER" id="PTHR11506:SF35">
    <property type="entry name" value="LYSOSOME-ASSOCIATED MEMBRANE GLYCOPROTEIN 5"/>
    <property type="match status" value="1"/>
</dbReference>
<evidence type="ECO:0000256" key="2">
    <source>
        <dbReference type="ARBA" id="ARBA00004158"/>
    </source>
</evidence>
<evidence type="ECO:0000256" key="15">
    <source>
        <dbReference type="ARBA" id="ARBA00029428"/>
    </source>
</evidence>
<evidence type="ECO:0000256" key="11">
    <source>
        <dbReference type="ARBA" id="ARBA00023136"/>
    </source>
</evidence>
<dbReference type="InterPro" id="IPR002000">
    <property type="entry name" value="Lysosome-assoc_membr_glycop"/>
</dbReference>
<evidence type="ECO:0000313" key="25">
    <source>
        <dbReference type="EMBL" id="CAF0840063.1"/>
    </source>
</evidence>
<dbReference type="InterPro" id="IPR048524">
    <property type="entry name" value="Lamp2-like_TM"/>
</dbReference>
<reference evidence="25" key="1">
    <citation type="submission" date="2021-02" db="EMBL/GenBank/DDBJ databases">
        <authorList>
            <person name="Nowell W R."/>
        </authorList>
    </citation>
    <scope>NUCLEOTIDE SEQUENCE</scope>
</reference>
<organism evidence="25 26">
    <name type="scientific">Adineta ricciae</name>
    <name type="common">Rotifer</name>
    <dbReference type="NCBI Taxonomy" id="249248"/>
    <lineage>
        <taxon>Eukaryota</taxon>
        <taxon>Metazoa</taxon>
        <taxon>Spiralia</taxon>
        <taxon>Gnathifera</taxon>
        <taxon>Rotifera</taxon>
        <taxon>Eurotatoria</taxon>
        <taxon>Bdelloidea</taxon>
        <taxon>Adinetida</taxon>
        <taxon>Adinetidae</taxon>
        <taxon>Adineta</taxon>
    </lineage>
</organism>
<evidence type="ECO:0000256" key="19">
    <source>
        <dbReference type="ARBA" id="ARBA00076257"/>
    </source>
</evidence>